<gene>
    <name evidence="1" type="ORF">HPB47_020990</name>
</gene>
<dbReference type="Proteomes" id="UP000805193">
    <property type="component" value="Unassembled WGS sequence"/>
</dbReference>
<organism evidence="1 2">
    <name type="scientific">Ixodes persulcatus</name>
    <name type="common">Taiga tick</name>
    <dbReference type="NCBI Taxonomy" id="34615"/>
    <lineage>
        <taxon>Eukaryota</taxon>
        <taxon>Metazoa</taxon>
        <taxon>Ecdysozoa</taxon>
        <taxon>Arthropoda</taxon>
        <taxon>Chelicerata</taxon>
        <taxon>Arachnida</taxon>
        <taxon>Acari</taxon>
        <taxon>Parasitiformes</taxon>
        <taxon>Ixodida</taxon>
        <taxon>Ixodoidea</taxon>
        <taxon>Ixodidae</taxon>
        <taxon>Ixodinae</taxon>
        <taxon>Ixodes</taxon>
    </lineage>
</organism>
<protein>
    <submittedName>
        <fullName evidence="1">Uncharacterized protein</fullName>
    </submittedName>
</protein>
<keyword evidence="2" id="KW-1185">Reference proteome</keyword>
<evidence type="ECO:0000313" key="2">
    <source>
        <dbReference type="Proteomes" id="UP000805193"/>
    </source>
</evidence>
<reference evidence="1 2" key="1">
    <citation type="journal article" date="2020" name="Cell">
        <title>Large-Scale Comparative Analyses of Tick Genomes Elucidate Their Genetic Diversity and Vector Capacities.</title>
        <authorList>
            <consortium name="Tick Genome and Microbiome Consortium (TIGMIC)"/>
            <person name="Jia N."/>
            <person name="Wang J."/>
            <person name="Shi W."/>
            <person name="Du L."/>
            <person name="Sun Y."/>
            <person name="Zhan W."/>
            <person name="Jiang J.F."/>
            <person name="Wang Q."/>
            <person name="Zhang B."/>
            <person name="Ji P."/>
            <person name="Bell-Sakyi L."/>
            <person name="Cui X.M."/>
            <person name="Yuan T.T."/>
            <person name="Jiang B.G."/>
            <person name="Yang W.F."/>
            <person name="Lam T.T."/>
            <person name="Chang Q.C."/>
            <person name="Ding S.J."/>
            <person name="Wang X.J."/>
            <person name="Zhu J.G."/>
            <person name="Ruan X.D."/>
            <person name="Zhao L."/>
            <person name="Wei J.T."/>
            <person name="Ye R.Z."/>
            <person name="Que T.C."/>
            <person name="Du C.H."/>
            <person name="Zhou Y.H."/>
            <person name="Cheng J.X."/>
            <person name="Dai P.F."/>
            <person name="Guo W.B."/>
            <person name="Han X.H."/>
            <person name="Huang E.J."/>
            <person name="Li L.F."/>
            <person name="Wei W."/>
            <person name="Gao Y.C."/>
            <person name="Liu J.Z."/>
            <person name="Shao H.Z."/>
            <person name="Wang X."/>
            <person name="Wang C.C."/>
            <person name="Yang T.C."/>
            <person name="Huo Q.B."/>
            <person name="Li W."/>
            <person name="Chen H.Y."/>
            <person name="Chen S.E."/>
            <person name="Zhou L.G."/>
            <person name="Ni X.B."/>
            <person name="Tian J.H."/>
            <person name="Sheng Y."/>
            <person name="Liu T."/>
            <person name="Pan Y.S."/>
            <person name="Xia L.Y."/>
            <person name="Li J."/>
            <person name="Zhao F."/>
            <person name="Cao W.C."/>
        </authorList>
    </citation>
    <scope>NUCLEOTIDE SEQUENCE [LARGE SCALE GENOMIC DNA]</scope>
    <source>
        <strain evidence="1">Iper-2018</strain>
    </source>
</reference>
<sequence length="231" mass="26662">MRLIKRVSNRRAGIKEESLTRRVQSFAVSHITYVAAFHNWRPSERNKIDATIRKKYKAALDLLGSTSTENFVALGVNNTLDEIADAQRTAQLERLTETRTGRQILRDLGLEPREGKQQTNVPIPDSINRKLRVCPIPRNVIPEHNKERRLARARASWTSTPEKRAPSTWTRRSIEGAATHTRWWSSGHRRVQRRPRRASGLEKHTGRKRWPSPWPSPTLDALQCCVTLERQ</sequence>
<proteinExistence type="predicted"/>
<accession>A0AC60QDX5</accession>
<comment type="caution">
    <text evidence="1">The sequence shown here is derived from an EMBL/GenBank/DDBJ whole genome shotgun (WGS) entry which is preliminary data.</text>
</comment>
<name>A0AC60QDX5_IXOPE</name>
<evidence type="ECO:0000313" key="1">
    <source>
        <dbReference type="EMBL" id="KAG0432300.1"/>
    </source>
</evidence>
<dbReference type="EMBL" id="JABSTQ010009163">
    <property type="protein sequence ID" value="KAG0432300.1"/>
    <property type="molecule type" value="Genomic_DNA"/>
</dbReference>